<reference evidence="2" key="1">
    <citation type="submission" date="2020-11" db="EMBL/GenBank/DDBJ databases">
        <title>Chlorella ohadii genome sequencing and assembly.</title>
        <authorList>
            <person name="Murik O."/>
            <person name="Treves H."/>
            <person name="Kedem I."/>
            <person name="Shotland Y."/>
            <person name="Kaplan A."/>
        </authorList>
    </citation>
    <scope>NUCLEOTIDE SEQUENCE</scope>
    <source>
        <strain evidence="2">1</strain>
    </source>
</reference>
<gene>
    <name evidence="2" type="ORF">COHA_004333</name>
</gene>
<keyword evidence="3" id="KW-1185">Reference proteome</keyword>
<evidence type="ECO:0000313" key="3">
    <source>
        <dbReference type="Proteomes" id="UP001205105"/>
    </source>
</evidence>
<feature type="compositionally biased region" description="Low complexity" evidence="1">
    <location>
        <begin position="174"/>
        <end position="188"/>
    </location>
</feature>
<dbReference type="AlphaFoldDB" id="A0AAD5DQ94"/>
<feature type="compositionally biased region" description="Low complexity" evidence="1">
    <location>
        <begin position="218"/>
        <end position="228"/>
    </location>
</feature>
<evidence type="ECO:0000256" key="1">
    <source>
        <dbReference type="SAM" id="MobiDB-lite"/>
    </source>
</evidence>
<comment type="caution">
    <text evidence="2">The sequence shown here is derived from an EMBL/GenBank/DDBJ whole genome shotgun (WGS) entry which is preliminary data.</text>
</comment>
<evidence type="ECO:0000313" key="2">
    <source>
        <dbReference type="EMBL" id="KAI7841990.1"/>
    </source>
</evidence>
<dbReference type="SUPFAM" id="SSF53474">
    <property type="entry name" value="alpha/beta-Hydrolases"/>
    <property type="match status" value="1"/>
</dbReference>
<feature type="region of interest" description="Disordered" evidence="1">
    <location>
        <begin position="114"/>
        <end position="133"/>
    </location>
</feature>
<dbReference type="EMBL" id="JADXDR010000057">
    <property type="protein sequence ID" value="KAI7841990.1"/>
    <property type="molecule type" value="Genomic_DNA"/>
</dbReference>
<proteinExistence type="predicted"/>
<sequence>MRRSDRLFERVAPMGVNDIMMAVTYRHDELPPLRVPVIAFEGGQDFTIPTGYMAQWAGYTAARFRLVVLPEGDHYFVSTHYREVTAEVGQECLTLQERMRGGLLGAGHSWVASPLDSSAGPGGPAESSSHSALDAVPEDLPTDAACAVTVKAASATAASDAASAGQPGTSNGSTAGAPSGTEAGAAAKAADAATTGAIIPASAEGNGRSSTSGDSNEAAAAPPAAGLLRRFGRALSRRRFGAK</sequence>
<dbReference type="Proteomes" id="UP001205105">
    <property type="component" value="Unassembled WGS sequence"/>
</dbReference>
<feature type="region of interest" description="Disordered" evidence="1">
    <location>
        <begin position="160"/>
        <end position="188"/>
    </location>
</feature>
<organism evidence="2 3">
    <name type="scientific">Chlorella ohadii</name>
    <dbReference type="NCBI Taxonomy" id="2649997"/>
    <lineage>
        <taxon>Eukaryota</taxon>
        <taxon>Viridiplantae</taxon>
        <taxon>Chlorophyta</taxon>
        <taxon>core chlorophytes</taxon>
        <taxon>Trebouxiophyceae</taxon>
        <taxon>Chlorellales</taxon>
        <taxon>Chlorellaceae</taxon>
        <taxon>Chlorella clade</taxon>
        <taxon>Chlorella</taxon>
    </lineage>
</organism>
<feature type="region of interest" description="Disordered" evidence="1">
    <location>
        <begin position="200"/>
        <end position="228"/>
    </location>
</feature>
<accession>A0AAD5DQ94</accession>
<dbReference type="Gene3D" id="3.40.50.1820">
    <property type="entry name" value="alpha/beta hydrolase"/>
    <property type="match status" value="1"/>
</dbReference>
<name>A0AAD5DQ94_9CHLO</name>
<protein>
    <submittedName>
        <fullName evidence="2">Uncharacterized protein</fullName>
    </submittedName>
</protein>
<dbReference type="InterPro" id="IPR029058">
    <property type="entry name" value="AB_hydrolase_fold"/>
</dbReference>